<comment type="similarity">
    <text evidence="1">Belongs to the class-I fumarase family.</text>
</comment>
<feature type="domain" description="Fe-S hydro-lyase tartrate dehydratase beta-type catalytic" evidence="8">
    <location>
        <begin position="29"/>
        <end position="215"/>
    </location>
</feature>
<dbReference type="InterPro" id="IPR036660">
    <property type="entry name" value="Fe-S_hydroAse_TtdB_cat_sf"/>
</dbReference>
<evidence type="ECO:0000256" key="2">
    <source>
        <dbReference type="ARBA" id="ARBA00011103"/>
    </source>
</evidence>
<keyword evidence="3" id="KW-0456">Lyase</keyword>
<dbReference type="Pfam" id="PF05683">
    <property type="entry name" value="Fumerase_C"/>
    <property type="match status" value="1"/>
</dbReference>
<accession>A0A1H0CJA5</accession>
<reference evidence="10" key="1">
    <citation type="submission" date="2016-10" db="EMBL/GenBank/DDBJ databases">
        <authorList>
            <person name="Varghese N."/>
            <person name="Submissions S."/>
        </authorList>
    </citation>
    <scope>NUCLEOTIDE SEQUENCE [LARGE SCALE GENOMIC DNA]</scope>
    <source>
        <strain evidence="10">DSM 27982</strain>
    </source>
</reference>
<dbReference type="GO" id="GO:0008730">
    <property type="term" value="F:L(+)-tartrate dehydratase activity"/>
    <property type="evidence" value="ECO:0007669"/>
    <property type="project" value="UniProtKB-EC"/>
</dbReference>
<dbReference type="EC" id="4.2.1.32" evidence="4"/>
<evidence type="ECO:0000256" key="5">
    <source>
        <dbReference type="ARBA" id="ARBA00039250"/>
    </source>
</evidence>
<comment type="catalytic activity">
    <reaction evidence="6">
        <text>(2R,3R)-tartrate = oxaloacetate + H2O</text>
        <dbReference type="Rhea" id="RHEA:15413"/>
        <dbReference type="ChEBI" id="CHEBI:15377"/>
        <dbReference type="ChEBI" id="CHEBI:16452"/>
        <dbReference type="ChEBI" id="CHEBI:30924"/>
        <dbReference type="EC" id="4.2.1.32"/>
    </reaction>
</comment>
<evidence type="ECO:0000313" key="9">
    <source>
        <dbReference type="EMBL" id="SDN57943.1"/>
    </source>
</evidence>
<feature type="compositionally biased region" description="Low complexity" evidence="7">
    <location>
        <begin position="12"/>
        <end position="31"/>
    </location>
</feature>
<dbReference type="RefSeq" id="WP_092535624.1">
    <property type="nucleotide sequence ID" value="NZ_FNIM01000007.1"/>
</dbReference>
<dbReference type="NCBIfam" id="TIGR00723">
    <property type="entry name" value="ttdB_fumA_fumB"/>
    <property type="match status" value="1"/>
</dbReference>
<organism evidence="9 10">
    <name type="scientific">Actinomyces ruminicola</name>
    <dbReference type="NCBI Taxonomy" id="332524"/>
    <lineage>
        <taxon>Bacteria</taxon>
        <taxon>Bacillati</taxon>
        <taxon>Actinomycetota</taxon>
        <taxon>Actinomycetes</taxon>
        <taxon>Actinomycetales</taxon>
        <taxon>Actinomycetaceae</taxon>
        <taxon>Actinomyces</taxon>
    </lineage>
</organism>
<dbReference type="InterPro" id="IPR004647">
    <property type="entry name" value="Fe-S_hydro-lyase_TtdB-typ_cat"/>
</dbReference>
<dbReference type="AlphaFoldDB" id="A0A1H0CJA5"/>
<evidence type="ECO:0000313" key="10">
    <source>
        <dbReference type="Proteomes" id="UP000198541"/>
    </source>
</evidence>
<sequence length="239" mass="26308">MSTAAQTHDVRSAGPESTPAAPAAARQAPGQTGSGRAITLTTPIKRADIEDIRVGDVIFLDGHITTCRDVAHRRLIEYGRELPVDIHEGAILHAGPIIRVVGEEHDKFEVVAVGPTTSMRMEKFEEEFIERTGVRLIVGKGGMGPGTEAGCRKYGALHCVFPAGNAVIAATAVEEVEDAQWRDLGMPETLWTFRVKHFGPLIVSIDAHGNNLFEQQKRLYNERKEQALTELYQKVRYIK</sequence>
<gene>
    <name evidence="9" type="ORF">SAMN05216355_10737</name>
</gene>
<evidence type="ECO:0000256" key="3">
    <source>
        <dbReference type="ARBA" id="ARBA00023239"/>
    </source>
</evidence>
<keyword evidence="10" id="KW-1185">Reference proteome</keyword>
<comment type="subunit">
    <text evidence="2">Heterotetramer of two alpha and two beta subunits.</text>
</comment>
<dbReference type="Proteomes" id="UP000198541">
    <property type="component" value="Unassembled WGS sequence"/>
</dbReference>
<dbReference type="SUPFAM" id="SSF117457">
    <property type="entry name" value="FumA C-terminal domain-like"/>
    <property type="match status" value="1"/>
</dbReference>
<dbReference type="NCBIfam" id="NF006082">
    <property type="entry name" value="PRK08228.1"/>
    <property type="match status" value="1"/>
</dbReference>
<evidence type="ECO:0000256" key="4">
    <source>
        <dbReference type="ARBA" id="ARBA00039027"/>
    </source>
</evidence>
<evidence type="ECO:0000259" key="8">
    <source>
        <dbReference type="Pfam" id="PF05683"/>
    </source>
</evidence>
<feature type="region of interest" description="Disordered" evidence="7">
    <location>
        <begin position="1"/>
        <end position="39"/>
    </location>
</feature>
<evidence type="ECO:0000256" key="6">
    <source>
        <dbReference type="ARBA" id="ARBA00049253"/>
    </source>
</evidence>
<name>A0A1H0CJA5_9ACTO</name>
<proteinExistence type="inferred from homology"/>
<protein>
    <recommendedName>
        <fullName evidence="5">L(+)-tartrate dehydratase subunit beta</fullName>
        <ecNumber evidence="4">4.2.1.32</ecNumber>
    </recommendedName>
</protein>
<dbReference type="PANTHER" id="PTHR43351:SF3">
    <property type="entry name" value="L(+)-TARTRATE DEHYDRATASE SUBUNIT BETA"/>
    <property type="match status" value="1"/>
</dbReference>
<dbReference type="PANTHER" id="PTHR43351">
    <property type="entry name" value="L(+)-TARTRATE DEHYDRATASE SUBUNIT BETA"/>
    <property type="match status" value="1"/>
</dbReference>
<evidence type="ECO:0000256" key="7">
    <source>
        <dbReference type="SAM" id="MobiDB-lite"/>
    </source>
</evidence>
<dbReference type="Gene3D" id="3.20.130.10">
    <property type="entry name" value="Fe-S hydro-lyase, tartrate dehydratase beta-type, catalytic domain"/>
    <property type="match status" value="1"/>
</dbReference>
<dbReference type="EMBL" id="FNIM01000007">
    <property type="protein sequence ID" value="SDN57943.1"/>
    <property type="molecule type" value="Genomic_DNA"/>
</dbReference>
<evidence type="ECO:0000256" key="1">
    <source>
        <dbReference type="ARBA" id="ARBA00008876"/>
    </source>
</evidence>